<comment type="caution">
    <text evidence="3">The sequence shown here is derived from an EMBL/GenBank/DDBJ whole genome shotgun (WGS) entry which is preliminary data.</text>
</comment>
<evidence type="ECO:0000313" key="3">
    <source>
        <dbReference type="EMBL" id="KAG6001154.1"/>
    </source>
</evidence>
<accession>A0A9P7NA81</accession>
<sequence length="380" mass="41970">MSVVQVASQVARLEDIVKIGKDMAYVGTILGLDTIVESSFAVGFAVGSGWIGFVAFVISMIGKIDKHEVKYGFKIGLEGAGYEYGVDPLIGAGGDLPTIRVYDNLGRLLGKSHHRHAKCHDGSDNCVQSVYGIEKQPSYALLVGKSNAVCVAAVSVQYPGGDKYGWVGNWANTCGQPWYYSDVDAQGKNGSLKLNCAWIGRDGYKRGYSTGIRIHFPEFTDGFRGNGNNDSYYCRENNTALSFYQHKNPKFFDGASKTSHRHQDKKLRPPNKRDEIESTRRFTREVSSNMWKRSVQSHAKHHSAKALCESATSAGPSLVSMVEKHFCHMPDKVLYRFCEIVETGPCWDHEAHAFGAKGASALHVRAAMPNIQFDKPMIWG</sequence>
<feature type="region of interest" description="Disordered" evidence="1">
    <location>
        <begin position="254"/>
        <end position="281"/>
    </location>
</feature>
<protein>
    <submittedName>
        <fullName evidence="3">Uncharacterized protein</fullName>
    </submittedName>
</protein>
<gene>
    <name evidence="3" type="ORF">E4U43_001395</name>
</gene>
<name>A0A9P7NA81_9HYPO</name>
<keyword evidence="2" id="KW-0472">Membrane</keyword>
<keyword evidence="2" id="KW-1133">Transmembrane helix</keyword>
<dbReference type="EMBL" id="SRPW01001456">
    <property type="protein sequence ID" value="KAG6001154.1"/>
    <property type="molecule type" value="Genomic_DNA"/>
</dbReference>
<keyword evidence="2" id="KW-0812">Transmembrane</keyword>
<proteinExistence type="predicted"/>
<feature type="compositionally biased region" description="Basic residues" evidence="1">
    <location>
        <begin position="258"/>
        <end position="270"/>
    </location>
</feature>
<evidence type="ECO:0000256" key="1">
    <source>
        <dbReference type="SAM" id="MobiDB-lite"/>
    </source>
</evidence>
<feature type="compositionally biased region" description="Basic and acidic residues" evidence="1">
    <location>
        <begin position="271"/>
        <end position="281"/>
    </location>
</feature>
<keyword evidence="4" id="KW-1185">Reference proteome</keyword>
<evidence type="ECO:0000256" key="2">
    <source>
        <dbReference type="SAM" id="Phobius"/>
    </source>
</evidence>
<dbReference type="AlphaFoldDB" id="A0A9P7NA81"/>
<dbReference type="Proteomes" id="UP000748025">
    <property type="component" value="Unassembled WGS sequence"/>
</dbReference>
<dbReference type="OrthoDB" id="5365129at2759"/>
<feature type="transmembrane region" description="Helical" evidence="2">
    <location>
        <begin position="40"/>
        <end position="61"/>
    </location>
</feature>
<evidence type="ECO:0000313" key="4">
    <source>
        <dbReference type="Proteomes" id="UP000748025"/>
    </source>
</evidence>
<reference evidence="3" key="1">
    <citation type="journal article" date="2020" name="bioRxiv">
        <title>Whole genome comparisons of ergot fungi reveals the divergence and evolution of species within the genus Claviceps are the result of varying mechanisms driving genome evolution and host range expansion.</title>
        <authorList>
            <person name="Wyka S.A."/>
            <person name="Mondo S.J."/>
            <person name="Liu M."/>
            <person name="Dettman J."/>
            <person name="Nalam V."/>
            <person name="Broders K.D."/>
        </authorList>
    </citation>
    <scope>NUCLEOTIDE SEQUENCE</scope>
    <source>
        <strain evidence="3">CCC 602</strain>
    </source>
</reference>
<organism evidence="3 4">
    <name type="scientific">Claviceps pusilla</name>
    <dbReference type="NCBI Taxonomy" id="123648"/>
    <lineage>
        <taxon>Eukaryota</taxon>
        <taxon>Fungi</taxon>
        <taxon>Dikarya</taxon>
        <taxon>Ascomycota</taxon>
        <taxon>Pezizomycotina</taxon>
        <taxon>Sordariomycetes</taxon>
        <taxon>Hypocreomycetidae</taxon>
        <taxon>Hypocreales</taxon>
        <taxon>Clavicipitaceae</taxon>
        <taxon>Claviceps</taxon>
    </lineage>
</organism>